<evidence type="ECO:0000313" key="5">
    <source>
        <dbReference type="EMBL" id="EXI75782.1"/>
    </source>
</evidence>
<evidence type="ECO:0000313" key="6">
    <source>
        <dbReference type="Proteomes" id="UP000021816"/>
    </source>
</evidence>
<dbReference type="PATRIC" id="fig|1454003.3.peg.4266"/>
<evidence type="ECO:0000259" key="4">
    <source>
        <dbReference type="SMART" id="SM00978"/>
    </source>
</evidence>
<protein>
    <submittedName>
        <fullName evidence="5">Tim44-like domain protein</fullName>
    </submittedName>
</protein>
<comment type="caution">
    <text evidence="5">The sequence shown here is derived from an EMBL/GenBank/DDBJ whole genome shotgun (WGS) entry which is preliminary data.</text>
</comment>
<dbReference type="InterPro" id="IPR032710">
    <property type="entry name" value="NTF2-like_dom_sf"/>
</dbReference>
<feature type="region of interest" description="Disordered" evidence="1">
    <location>
        <begin position="148"/>
        <end position="169"/>
    </location>
</feature>
<dbReference type="Proteomes" id="UP000021816">
    <property type="component" value="Unassembled WGS sequence"/>
</dbReference>
<feature type="signal peptide" evidence="3">
    <location>
        <begin position="1"/>
        <end position="24"/>
    </location>
</feature>
<dbReference type="PANTHER" id="PTHR41542">
    <property type="entry name" value="BLL5807 PROTEIN"/>
    <property type="match status" value="1"/>
</dbReference>
<keyword evidence="2" id="KW-0812">Transmembrane</keyword>
<evidence type="ECO:0000256" key="1">
    <source>
        <dbReference type="SAM" id="MobiDB-lite"/>
    </source>
</evidence>
<dbReference type="InterPro" id="IPR007379">
    <property type="entry name" value="Tim44-like_dom"/>
</dbReference>
<feature type="transmembrane region" description="Helical" evidence="2">
    <location>
        <begin position="93"/>
        <end position="111"/>
    </location>
</feature>
<accession>A0A011PFB6</accession>
<dbReference type="Pfam" id="PF04280">
    <property type="entry name" value="Tim44"/>
    <property type="match status" value="1"/>
</dbReference>
<dbReference type="SUPFAM" id="SSF54427">
    <property type="entry name" value="NTF2-like"/>
    <property type="match status" value="1"/>
</dbReference>
<reference evidence="5 6" key="1">
    <citation type="submission" date="2014-02" db="EMBL/GenBank/DDBJ databases">
        <title>Expanding our view of genomic diversity in Candidatus Accumulibacter clades.</title>
        <authorList>
            <person name="Skennerton C.T."/>
            <person name="Barr J.J."/>
            <person name="Slater F.R."/>
            <person name="Bond P.L."/>
            <person name="Tyson G.W."/>
        </authorList>
    </citation>
    <scope>NUCLEOTIDE SEQUENCE [LARGE SCALE GENOMIC DNA]</scope>
    <source>
        <strain evidence="6">BA-92</strain>
    </source>
</reference>
<feature type="region of interest" description="Disordered" evidence="1">
    <location>
        <begin position="30"/>
        <end position="58"/>
    </location>
</feature>
<evidence type="ECO:0000256" key="2">
    <source>
        <dbReference type="SAM" id="Phobius"/>
    </source>
</evidence>
<dbReference type="STRING" id="1454003.AW10_04201"/>
<dbReference type="SMART" id="SM00978">
    <property type="entry name" value="Tim44"/>
    <property type="match status" value="1"/>
</dbReference>
<feature type="compositionally biased region" description="Low complexity" evidence="1">
    <location>
        <begin position="37"/>
        <end position="58"/>
    </location>
</feature>
<sequence>MKRFFLAVAVCAFTFGLMVESAEAKRFGGGRSMGMQRQATPPQKAAPAPANSASPAAAAPKRNWMGPLAGLAAGLGIAALLSHFGLGEGMANLVMIALLAMAAFFVFKLLFRRKAASPAGAGEPLRFAGAGGWFAGAGGPAAVPPPAQRFDAHLGLPGTGRPEHSSGTAGNMAAQVPAGIPAGFDVEGFLRVAKLNFVRMQAANDAGNMEDIREFVTPEVFAEIKLQMGERGEAAQQTDVVTVDAELLEVLTEGKRHIASVRMKGMIREEADATAEPFDEVWNLTKPVDGPGGWVVAGIQQAS</sequence>
<dbReference type="PANTHER" id="PTHR41542:SF1">
    <property type="entry name" value="BLL5807 PROTEIN"/>
    <property type="match status" value="1"/>
</dbReference>
<evidence type="ECO:0000256" key="3">
    <source>
        <dbReference type="SAM" id="SignalP"/>
    </source>
</evidence>
<dbReference type="AlphaFoldDB" id="A0A011PFB6"/>
<dbReference type="EMBL" id="JEMX01000162">
    <property type="protein sequence ID" value="EXI75782.1"/>
    <property type="molecule type" value="Genomic_DNA"/>
</dbReference>
<feature type="chain" id="PRO_5001462856" evidence="3">
    <location>
        <begin position="25"/>
        <end position="303"/>
    </location>
</feature>
<feature type="transmembrane region" description="Helical" evidence="2">
    <location>
        <begin position="64"/>
        <end position="86"/>
    </location>
</feature>
<name>A0A011PFB6_9PROT</name>
<keyword evidence="3" id="KW-0732">Signal</keyword>
<gene>
    <name evidence="5" type="ORF">AW10_04201</name>
</gene>
<feature type="domain" description="Tim44-like" evidence="4">
    <location>
        <begin position="170"/>
        <end position="301"/>
    </location>
</feature>
<keyword evidence="2" id="KW-0472">Membrane</keyword>
<proteinExistence type="predicted"/>
<organism evidence="5 6">
    <name type="scientific">Candidatus Accumulibacter appositus</name>
    <dbReference type="NCBI Taxonomy" id="1454003"/>
    <lineage>
        <taxon>Bacteria</taxon>
        <taxon>Pseudomonadati</taxon>
        <taxon>Pseudomonadota</taxon>
        <taxon>Betaproteobacteria</taxon>
        <taxon>Candidatus Accumulibacter</taxon>
    </lineage>
</organism>
<keyword evidence="2" id="KW-1133">Transmembrane helix</keyword>